<dbReference type="eggNOG" id="COG2198">
    <property type="taxonomic scope" value="Bacteria"/>
</dbReference>
<protein>
    <recommendedName>
        <fullName evidence="2">histidine kinase</fullName>
        <ecNumber evidence="2">2.7.13.3</ecNumber>
    </recommendedName>
</protein>
<dbReference type="Pfam" id="PF01584">
    <property type="entry name" value="CheW"/>
    <property type="match status" value="1"/>
</dbReference>
<evidence type="ECO:0000256" key="1">
    <source>
        <dbReference type="ARBA" id="ARBA00000085"/>
    </source>
</evidence>
<dbReference type="GO" id="GO:0000155">
    <property type="term" value="F:phosphorelay sensor kinase activity"/>
    <property type="evidence" value="ECO:0007669"/>
    <property type="project" value="InterPro"/>
</dbReference>
<evidence type="ECO:0000256" key="3">
    <source>
        <dbReference type="ARBA" id="ARBA00022553"/>
    </source>
</evidence>
<reference evidence="11 12" key="1">
    <citation type="journal article" date="2013" name="PLoS ONE">
        <title>Genomic analysis of Melioribacter roseus, facultatively anaerobic organotrophic bacterium representing a novel deep lineage within Bacteriodetes/Chlorobi group.</title>
        <authorList>
            <person name="Kadnikov V.V."/>
            <person name="Mardanov A.V."/>
            <person name="Podosokorskaya O.A."/>
            <person name="Gavrilov S.N."/>
            <person name="Kublanov I.V."/>
            <person name="Beletsky A.V."/>
            <person name="Bonch-Osmolovskaya E.A."/>
            <person name="Ravin N.V."/>
        </authorList>
    </citation>
    <scope>NUCLEOTIDE SEQUENCE [LARGE SCALE GENOMIC DNA]</scope>
    <source>
        <strain evidence="12">JCM 17771 / P3M-2</strain>
    </source>
</reference>
<dbReference type="InterPro" id="IPR002545">
    <property type="entry name" value="CheW-lke_dom"/>
</dbReference>
<dbReference type="OrthoDB" id="9803176at2"/>
<dbReference type="PANTHER" id="PTHR43395:SF1">
    <property type="entry name" value="CHEMOTAXIS PROTEIN CHEA"/>
    <property type="match status" value="1"/>
</dbReference>
<accession>I7A2B2</accession>
<dbReference type="GO" id="GO:0006935">
    <property type="term" value="P:chemotaxis"/>
    <property type="evidence" value="ECO:0007669"/>
    <property type="project" value="InterPro"/>
</dbReference>
<dbReference type="EMBL" id="CP003557">
    <property type="protein sequence ID" value="AFN75353.1"/>
    <property type="molecule type" value="Genomic_DNA"/>
</dbReference>
<dbReference type="GO" id="GO:0005737">
    <property type="term" value="C:cytoplasm"/>
    <property type="evidence" value="ECO:0007669"/>
    <property type="project" value="InterPro"/>
</dbReference>
<keyword evidence="3 6" id="KW-0597">Phosphoprotein</keyword>
<dbReference type="PROSITE" id="PS50894">
    <property type="entry name" value="HPT"/>
    <property type="match status" value="1"/>
</dbReference>
<dbReference type="PRINTS" id="PR00344">
    <property type="entry name" value="BCTRLSENSOR"/>
</dbReference>
<evidence type="ECO:0000313" key="11">
    <source>
        <dbReference type="EMBL" id="AFN75353.1"/>
    </source>
</evidence>
<dbReference type="eggNOG" id="COG0643">
    <property type="taxonomic scope" value="Bacteria"/>
</dbReference>
<feature type="domain" description="Histidine kinase" evidence="8">
    <location>
        <begin position="249"/>
        <end position="458"/>
    </location>
</feature>
<dbReference type="SUPFAM" id="SSF47384">
    <property type="entry name" value="Homodimeric domain of signal transducing histidine kinase"/>
    <property type="match status" value="1"/>
</dbReference>
<dbReference type="SMART" id="SM00387">
    <property type="entry name" value="HATPase_c"/>
    <property type="match status" value="1"/>
</dbReference>
<dbReference type="PANTHER" id="PTHR43395">
    <property type="entry name" value="SENSOR HISTIDINE KINASE CHEA"/>
    <property type="match status" value="1"/>
</dbReference>
<dbReference type="Pfam" id="PF01627">
    <property type="entry name" value="Hpt"/>
    <property type="match status" value="1"/>
</dbReference>
<dbReference type="InterPro" id="IPR003594">
    <property type="entry name" value="HATPase_dom"/>
</dbReference>
<dbReference type="InterPro" id="IPR036641">
    <property type="entry name" value="HPT_dom_sf"/>
</dbReference>
<dbReference type="InterPro" id="IPR004358">
    <property type="entry name" value="Sig_transdc_His_kin-like_C"/>
</dbReference>
<dbReference type="Gene3D" id="1.10.287.560">
    <property type="entry name" value="Histidine kinase CheA-like, homodimeric domain"/>
    <property type="match status" value="1"/>
</dbReference>
<dbReference type="CDD" id="cd16916">
    <property type="entry name" value="HATPase_CheA-like"/>
    <property type="match status" value="1"/>
</dbReference>
<dbReference type="AlphaFoldDB" id="I7A2B2"/>
<evidence type="ECO:0000259" key="9">
    <source>
        <dbReference type="PROSITE" id="PS50851"/>
    </source>
</evidence>
<dbReference type="InterPro" id="IPR005467">
    <property type="entry name" value="His_kinase_dom"/>
</dbReference>
<dbReference type="InterPro" id="IPR004105">
    <property type="entry name" value="CheA-like_dim"/>
</dbReference>
<dbReference type="Gene3D" id="2.30.30.40">
    <property type="entry name" value="SH3 Domains"/>
    <property type="match status" value="1"/>
</dbReference>
<dbReference type="FunFam" id="3.30.565.10:FF:000016">
    <property type="entry name" value="Chemotaxis protein CheA, putative"/>
    <property type="match status" value="1"/>
</dbReference>
<feature type="compositionally biased region" description="Basic and acidic residues" evidence="7">
    <location>
        <begin position="172"/>
        <end position="185"/>
    </location>
</feature>
<dbReference type="SMART" id="SM00073">
    <property type="entry name" value="HPT"/>
    <property type="match status" value="1"/>
</dbReference>
<keyword evidence="4" id="KW-0808">Transferase</keyword>
<dbReference type="SMART" id="SM00260">
    <property type="entry name" value="CheW"/>
    <property type="match status" value="1"/>
</dbReference>
<feature type="domain" description="HPt" evidence="10">
    <location>
        <begin position="3"/>
        <end position="107"/>
    </location>
</feature>
<dbReference type="InterPro" id="IPR051315">
    <property type="entry name" value="Bact_Chemotaxis_CheA"/>
</dbReference>
<dbReference type="CDD" id="cd00731">
    <property type="entry name" value="CheA_reg"/>
    <property type="match status" value="1"/>
</dbReference>
<evidence type="ECO:0000313" key="12">
    <source>
        <dbReference type="Proteomes" id="UP000009011"/>
    </source>
</evidence>
<dbReference type="InterPro" id="IPR037006">
    <property type="entry name" value="CheA-like_homodim_sf"/>
</dbReference>
<dbReference type="InterPro" id="IPR036061">
    <property type="entry name" value="CheW-like_dom_sf"/>
</dbReference>
<dbReference type="PATRIC" id="fig|1191523.3.peg.2246"/>
<dbReference type="Pfam" id="PF02518">
    <property type="entry name" value="HATPase_c"/>
    <property type="match status" value="1"/>
</dbReference>
<dbReference type="PROSITE" id="PS50109">
    <property type="entry name" value="HIS_KIN"/>
    <property type="match status" value="1"/>
</dbReference>
<sequence length="600" mass="66438">MLVDPEMKEIVDSFLLETKEILENLDVDLMELEKSPEDLDLLNKIFRSFHTVKGTSGFLGLEKLPEVTHKCEDILNKLRKGEAKLTTELMDGILLGFDTIKELLVKIENDKNEDVEVDNVINVLQSLLAGISSESSQDAPDTPVQNEDKSSAPADQPVEQKENNITAAGDNAPKEDVPKETDQPKKVAMPKSAPKTEPKKADNTIRVEVERLDALLNIASELVLGRNRLTQVNNQFALEYEGTGYAKDLADATKQIDLMTTELQLVVMKLRMIKIGKVFNRFPRLVRDLCKELNKEVELKIFGEDTEVDKNLIEEINDPLVHLIRNSVDHGVEKPEAREAAGKPRRGTVILSAEHEGNNIVITIEDDGKGIDPEVIKDRAIKKGFLSPERAKELSKQEAYNLIFHPGFSTAEQVSNVSGRGVGMDVVKTNVTKLRGTIAVESEVGKGTKIILRLPLTLAIISGMIVEACGQKLVIPLHSVIEVIRVNKEQIETVRGREVINLRDTVLPIVGLDELINHSGNGNGNEKQWQYIVEVGIAEKRFGIKVDDLVGQQEVVIKSLGNYLGKIDGIAGSTIMGDGTVVIILDINELFNKMEKRLDA</sequence>
<evidence type="ECO:0000259" key="8">
    <source>
        <dbReference type="PROSITE" id="PS50109"/>
    </source>
</evidence>
<evidence type="ECO:0000256" key="4">
    <source>
        <dbReference type="ARBA" id="ARBA00022679"/>
    </source>
</evidence>
<gene>
    <name evidence="11" type="ordered locus">MROS_2123</name>
</gene>
<dbReference type="Gene3D" id="3.30.565.10">
    <property type="entry name" value="Histidine kinase-like ATPase, C-terminal domain"/>
    <property type="match status" value="1"/>
</dbReference>
<dbReference type="CDD" id="cd00088">
    <property type="entry name" value="HPT"/>
    <property type="match status" value="1"/>
</dbReference>
<proteinExistence type="predicted"/>
<keyword evidence="5 11" id="KW-0418">Kinase</keyword>
<name>I7A2B2_MELRP</name>
<dbReference type="KEGG" id="mro:MROS_2123"/>
<organism evidence="11 12">
    <name type="scientific">Melioribacter roseus (strain DSM 23840 / JCM 17771 / VKM B-2668 / P3M-2)</name>
    <dbReference type="NCBI Taxonomy" id="1191523"/>
    <lineage>
        <taxon>Bacteria</taxon>
        <taxon>Pseudomonadati</taxon>
        <taxon>Ignavibacteriota</taxon>
        <taxon>Ignavibacteria</taxon>
        <taxon>Ignavibacteriales</taxon>
        <taxon>Melioribacteraceae</taxon>
        <taxon>Melioribacter</taxon>
    </lineage>
</organism>
<evidence type="ECO:0000256" key="6">
    <source>
        <dbReference type="PROSITE-ProRule" id="PRU00110"/>
    </source>
</evidence>
<dbReference type="InterPro" id="IPR036097">
    <property type="entry name" value="HisK_dim/P_sf"/>
</dbReference>
<feature type="compositionally biased region" description="Polar residues" evidence="7">
    <location>
        <begin position="132"/>
        <end position="145"/>
    </location>
</feature>
<comment type="catalytic activity">
    <reaction evidence="1">
        <text>ATP + protein L-histidine = ADP + protein N-phospho-L-histidine.</text>
        <dbReference type="EC" id="2.7.13.3"/>
    </reaction>
</comment>
<feature type="region of interest" description="Disordered" evidence="7">
    <location>
        <begin position="132"/>
        <end position="202"/>
    </location>
</feature>
<dbReference type="PROSITE" id="PS50851">
    <property type="entry name" value="CHEW"/>
    <property type="match status" value="1"/>
</dbReference>
<dbReference type="SMART" id="SM01231">
    <property type="entry name" value="H-kinase_dim"/>
    <property type="match status" value="1"/>
</dbReference>
<dbReference type="InterPro" id="IPR008207">
    <property type="entry name" value="Sig_transdc_His_kin_Hpt_dom"/>
</dbReference>
<feature type="domain" description="CheW-like" evidence="9">
    <location>
        <begin position="460"/>
        <end position="596"/>
    </location>
</feature>
<dbReference type="HOGENOM" id="CLU_000650_3_7_10"/>
<dbReference type="Pfam" id="PF02895">
    <property type="entry name" value="H-kinase_dim"/>
    <property type="match status" value="1"/>
</dbReference>
<dbReference type="Gene3D" id="1.20.120.160">
    <property type="entry name" value="HPT domain"/>
    <property type="match status" value="1"/>
</dbReference>
<dbReference type="SUPFAM" id="SSF50341">
    <property type="entry name" value="CheW-like"/>
    <property type="match status" value="1"/>
</dbReference>
<dbReference type="SUPFAM" id="SSF55874">
    <property type="entry name" value="ATPase domain of HSP90 chaperone/DNA topoisomerase II/histidine kinase"/>
    <property type="match status" value="1"/>
</dbReference>
<evidence type="ECO:0000256" key="7">
    <source>
        <dbReference type="SAM" id="MobiDB-lite"/>
    </source>
</evidence>
<dbReference type="EC" id="2.7.13.3" evidence="2"/>
<keyword evidence="12" id="KW-1185">Reference proteome</keyword>
<evidence type="ECO:0000256" key="2">
    <source>
        <dbReference type="ARBA" id="ARBA00012438"/>
    </source>
</evidence>
<dbReference type="STRING" id="1191523.MROS_2123"/>
<evidence type="ECO:0000259" key="10">
    <source>
        <dbReference type="PROSITE" id="PS50894"/>
    </source>
</evidence>
<dbReference type="InterPro" id="IPR036890">
    <property type="entry name" value="HATPase_C_sf"/>
</dbReference>
<dbReference type="Proteomes" id="UP000009011">
    <property type="component" value="Chromosome"/>
</dbReference>
<evidence type="ECO:0000256" key="5">
    <source>
        <dbReference type="ARBA" id="ARBA00022777"/>
    </source>
</evidence>
<feature type="modified residue" description="Phosphohistidine" evidence="6">
    <location>
        <position position="50"/>
    </location>
</feature>
<dbReference type="SUPFAM" id="SSF47226">
    <property type="entry name" value="Histidine-containing phosphotransfer domain, HPT domain"/>
    <property type="match status" value="1"/>
</dbReference>